<gene>
    <name evidence="9" type="ORF">ASPZODRAFT_146476</name>
</gene>
<sequence length="598" mass="66534">MGVERLRGRKTDHLVDDLRPVDVAQNGDNPTPTDSDADFLAQANKEAEVHPNQITTGASLGVQKAEAAALVWTKKAIYLTYAWIWVCYFMLALHSSIGSNATAYAYSKFSSAPAITTAYILATIVGGVLKLPMGRLLTIWGRTEGLAFFVAIYVLGIIILAACTGPNSFAAGYVLYWVGYDAIYIILDIFIADMTGLRNRAFAFAFASTPFIITAFTGSLAADAFISTANWRWAYGAFAIIQPVVFAPLMVVFKYYERKAYRQGLLVREDSGRTPLQSLVHYFHEFDIVGAAILMAAFILFLLPFSMAQYGRTEYHKPAFIAQVVVGFCLFFVFAAWEKWCARVHFIPYRLLRNRTVLGACLLAAAVYFSFYCWDSYFYYFVMVVYNLNITHTGYMDSIYTVGSCVFSPIFGIWVRLVREFKYSCLFFALPLMFLGAGLMIHFRGGDGDIGYIIMCQIFIAFAGGMLVISMQMAVMCASDRDDLPMMLAIVSLFNNIGGSIGYAVSASIYTNTFPSALRHHLPASAKDDWEAIYIGGYLSQLEYAPGTEIRTAINTAWGESQKYESIAATCVLVLTIPAVLLWKHYRVDAKQNKGTML</sequence>
<feature type="transmembrane region" description="Helical" evidence="8">
    <location>
        <begin position="319"/>
        <end position="337"/>
    </location>
</feature>
<dbReference type="InterPro" id="IPR011701">
    <property type="entry name" value="MFS"/>
</dbReference>
<comment type="similarity">
    <text evidence="2">Belongs to the major facilitator superfamily.</text>
</comment>
<feature type="transmembrane region" description="Helical" evidence="8">
    <location>
        <begin position="145"/>
        <end position="162"/>
    </location>
</feature>
<keyword evidence="5 8" id="KW-1133">Transmembrane helix</keyword>
<feature type="transmembrane region" description="Helical" evidence="8">
    <location>
        <begin position="450"/>
        <end position="475"/>
    </location>
</feature>
<proteinExistence type="inferred from homology"/>
<feature type="transmembrane region" description="Helical" evidence="8">
    <location>
        <begin position="399"/>
        <end position="418"/>
    </location>
</feature>
<evidence type="ECO:0000313" key="9">
    <source>
        <dbReference type="EMBL" id="OJJ42905.1"/>
    </source>
</evidence>
<keyword evidence="4 8" id="KW-0812">Transmembrane</keyword>
<feature type="transmembrane region" description="Helical" evidence="8">
    <location>
        <begin position="114"/>
        <end position="133"/>
    </location>
</feature>
<dbReference type="InterPro" id="IPR036259">
    <property type="entry name" value="MFS_trans_sf"/>
</dbReference>
<evidence type="ECO:0000256" key="1">
    <source>
        <dbReference type="ARBA" id="ARBA00004141"/>
    </source>
</evidence>
<evidence type="ECO:0000256" key="3">
    <source>
        <dbReference type="ARBA" id="ARBA00022448"/>
    </source>
</evidence>
<keyword evidence="3" id="KW-0813">Transport</keyword>
<dbReference type="FunFam" id="1.20.1250.20:FF:000284">
    <property type="entry name" value="Siderophore iron transporter mirB"/>
    <property type="match status" value="1"/>
</dbReference>
<evidence type="ECO:0000256" key="8">
    <source>
        <dbReference type="SAM" id="Phobius"/>
    </source>
</evidence>
<dbReference type="PANTHER" id="PTHR23501:SF107">
    <property type="entry name" value="TRANSPORTER, PUTATIVE (AFU_ORTHOLOGUE AFUA_7G04730)-RELATED"/>
    <property type="match status" value="1"/>
</dbReference>
<dbReference type="EMBL" id="KV878355">
    <property type="protein sequence ID" value="OJJ42905.1"/>
    <property type="molecule type" value="Genomic_DNA"/>
</dbReference>
<dbReference type="PANTHER" id="PTHR23501">
    <property type="entry name" value="MAJOR FACILITATOR SUPERFAMILY"/>
    <property type="match status" value="1"/>
</dbReference>
<dbReference type="RefSeq" id="XP_022577415.1">
    <property type="nucleotide sequence ID" value="XM_022725183.1"/>
</dbReference>
<feature type="transmembrane region" description="Helical" evidence="8">
    <location>
        <begin position="487"/>
        <end position="510"/>
    </location>
</feature>
<dbReference type="Proteomes" id="UP000184188">
    <property type="component" value="Unassembled WGS sequence"/>
</dbReference>
<evidence type="ECO:0000256" key="6">
    <source>
        <dbReference type="ARBA" id="ARBA00023136"/>
    </source>
</evidence>
<dbReference type="GO" id="GO:0005886">
    <property type="term" value="C:plasma membrane"/>
    <property type="evidence" value="ECO:0007669"/>
    <property type="project" value="TreeGrafter"/>
</dbReference>
<organism evidence="9 10">
    <name type="scientific">Penicilliopsis zonata CBS 506.65</name>
    <dbReference type="NCBI Taxonomy" id="1073090"/>
    <lineage>
        <taxon>Eukaryota</taxon>
        <taxon>Fungi</taxon>
        <taxon>Dikarya</taxon>
        <taxon>Ascomycota</taxon>
        <taxon>Pezizomycotina</taxon>
        <taxon>Eurotiomycetes</taxon>
        <taxon>Eurotiomycetidae</taxon>
        <taxon>Eurotiales</taxon>
        <taxon>Aspergillaceae</taxon>
        <taxon>Penicilliopsis</taxon>
    </lineage>
</organism>
<reference evidence="10" key="1">
    <citation type="journal article" date="2017" name="Genome Biol.">
        <title>Comparative genomics reveals high biological diversity and specific adaptations in the industrially and medically important fungal genus Aspergillus.</title>
        <authorList>
            <person name="de Vries R.P."/>
            <person name="Riley R."/>
            <person name="Wiebenga A."/>
            <person name="Aguilar-Osorio G."/>
            <person name="Amillis S."/>
            <person name="Uchima C.A."/>
            <person name="Anderluh G."/>
            <person name="Asadollahi M."/>
            <person name="Askin M."/>
            <person name="Barry K."/>
            <person name="Battaglia E."/>
            <person name="Bayram O."/>
            <person name="Benocci T."/>
            <person name="Braus-Stromeyer S.A."/>
            <person name="Caldana C."/>
            <person name="Canovas D."/>
            <person name="Cerqueira G.C."/>
            <person name="Chen F."/>
            <person name="Chen W."/>
            <person name="Choi C."/>
            <person name="Clum A."/>
            <person name="Dos Santos R.A."/>
            <person name="Damasio A.R."/>
            <person name="Diallinas G."/>
            <person name="Emri T."/>
            <person name="Fekete E."/>
            <person name="Flipphi M."/>
            <person name="Freyberg S."/>
            <person name="Gallo A."/>
            <person name="Gournas C."/>
            <person name="Habgood R."/>
            <person name="Hainaut M."/>
            <person name="Harispe M.L."/>
            <person name="Henrissat B."/>
            <person name="Hilden K.S."/>
            <person name="Hope R."/>
            <person name="Hossain A."/>
            <person name="Karabika E."/>
            <person name="Karaffa L."/>
            <person name="Karanyi Z."/>
            <person name="Krasevec N."/>
            <person name="Kuo A."/>
            <person name="Kusch H."/>
            <person name="LaButti K."/>
            <person name="Lagendijk E.L."/>
            <person name="Lapidus A."/>
            <person name="Levasseur A."/>
            <person name="Lindquist E."/>
            <person name="Lipzen A."/>
            <person name="Logrieco A.F."/>
            <person name="MacCabe A."/>
            <person name="Maekelae M.R."/>
            <person name="Malavazi I."/>
            <person name="Melin P."/>
            <person name="Meyer V."/>
            <person name="Mielnichuk N."/>
            <person name="Miskei M."/>
            <person name="Molnar A.P."/>
            <person name="Mule G."/>
            <person name="Ngan C.Y."/>
            <person name="Orejas M."/>
            <person name="Orosz E."/>
            <person name="Ouedraogo J.P."/>
            <person name="Overkamp K.M."/>
            <person name="Park H.-S."/>
            <person name="Perrone G."/>
            <person name="Piumi F."/>
            <person name="Punt P.J."/>
            <person name="Ram A.F."/>
            <person name="Ramon A."/>
            <person name="Rauscher S."/>
            <person name="Record E."/>
            <person name="Riano-Pachon D.M."/>
            <person name="Robert V."/>
            <person name="Roehrig J."/>
            <person name="Ruller R."/>
            <person name="Salamov A."/>
            <person name="Salih N.S."/>
            <person name="Samson R.A."/>
            <person name="Sandor E."/>
            <person name="Sanguinetti M."/>
            <person name="Schuetze T."/>
            <person name="Sepcic K."/>
            <person name="Shelest E."/>
            <person name="Sherlock G."/>
            <person name="Sophianopoulou V."/>
            <person name="Squina F.M."/>
            <person name="Sun H."/>
            <person name="Susca A."/>
            <person name="Todd R.B."/>
            <person name="Tsang A."/>
            <person name="Unkles S.E."/>
            <person name="van de Wiele N."/>
            <person name="van Rossen-Uffink D."/>
            <person name="Oliveira J.V."/>
            <person name="Vesth T.C."/>
            <person name="Visser J."/>
            <person name="Yu J.-H."/>
            <person name="Zhou M."/>
            <person name="Andersen M.R."/>
            <person name="Archer D.B."/>
            <person name="Baker S.E."/>
            <person name="Benoit I."/>
            <person name="Brakhage A.A."/>
            <person name="Braus G.H."/>
            <person name="Fischer R."/>
            <person name="Frisvad J.C."/>
            <person name="Goldman G.H."/>
            <person name="Houbraken J."/>
            <person name="Oakley B."/>
            <person name="Pocsi I."/>
            <person name="Scazzocchio C."/>
            <person name="Seiboth B."/>
            <person name="vanKuyk P.A."/>
            <person name="Wortman J."/>
            <person name="Dyer P.S."/>
            <person name="Grigoriev I.V."/>
        </authorList>
    </citation>
    <scope>NUCLEOTIDE SEQUENCE [LARGE SCALE GENOMIC DNA]</scope>
    <source>
        <strain evidence="10">CBS 506.65</strain>
    </source>
</reference>
<feature type="region of interest" description="Disordered" evidence="7">
    <location>
        <begin position="17"/>
        <end position="37"/>
    </location>
</feature>
<feature type="transmembrane region" description="Helical" evidence="8">
    <location>
        <begin position="425"/>
        <end position="444"/>
    </location>
</feature>
<feature type="transmembrane region" description="Helical" evidence="8">
    <location>
        <begin position="201"/>
        <end position="221"/>
    </location>
</feature>
<feature type="transmembrane region" description="Helical" evidence="8">
    <location>
        <begin position="233"/>
        <end position="253"/>
    </location>
</feature>
<evidence type="ECO:0000256" key="4">
    <source>
        <dbReference type="ARBA" id="ARBA00022692"/>
    </source>
</evidence>
<evidence type="ECO:0008006" key="11">
    <source>
        <dbReference type="Google" id="ProtNLM"/>
    </source>
</evidence>
<evidence type="ECO:0000313" key="10">
    <source>
        <dbReference type="Proteomes" id="UP000184188"/>
    </source>
</evidence>
<dbReference type="Pfam" id="PF07690">
    <property type="entry name" value="MFS_1"/>
    <property type="match status" value="1"/>
</dbReference>
<dbReference type="SUPFAM" id="SSF103473">
    <property type="entry name" value="MFS general substrate transporter"/>
    <property type="match status" value="1"/>
</dbReference>
<feature type="transmembrane region" description="Helical" evidence="8">
    <location>
        <begin position="566"/>
        <end position="583"/>
    </location>
</feature>
<keyword evidence="6 8" id="KW-0472">Membrane</keyword>
<keyword evidence="10" id="KW-1185">Reference proteome</keyword>
<feature type="transmembrane region" description="Helical" evidence="8">
    <location>
        <begin position="357"/>
        <end position="379"/>
    </location>
</feature>
<feature type="transmembrane region" description="Helical" evidence="8">
    <location>
        <begin position="288"/>
        <end position="307"/>
    </location>
</feature>
<dbReference type="GO" id="GO:0022857">
    <property type="term" value="F:transmembrane transporter activity"/>
    <property type="evidence" value="ECO:0007669"/>
    <property type="project" value="InterPro"/>
</dbReference>
<dbReference type="Gene3D" id="1.20.1250.20">
    <property type="entry name" value="MFS general substrate transporter like domains"/>
    <property type="match status" value="2"/>
</dbReference>
<dbReference type="STRING" id="1073090.A0A1L9S6W4"/>
<feature type="transmembrane region" description="Helical" evidence="8">
    <location>
        <begin position="76"/>
        <end position="94"/>
    </location>
</feature>
<evidence type="ECO:0000256" key="7">
    <source>
        <dbReference type="SAM" id="MobiDB-lite"/>
    </source>
</evidence>
<dbReference type="VEuPathDB" id="FungiDB:ASPZODRAFT_146476"/>
<dbReference type="OrthoDB" id="4078873at2759"/>
<comment type="subcellular location">
    <subcellularLocation>
        <location evidence="1">Membrane</location>
        <topology evidence="1">Multi-pass membrane protein</topology>
    </subcellularLocation>
</comment>
<accession>A0A1L9S6W4</accession>
<feature type="transmembrane region" description="Helical" evidence="8">
    <location>
        <begin position="174"/>
        <end position="192"/>
    </location>
</feature>
<evidence type="ECO:0000256" key="5">
    <source>
        <dbReference type="ARBA" id="ARBA00022989"/>
    </source>
</evidence>
<dbReference type="GeneID" id="34611648"/>
<evidence type="ECO:0000256" key="2">
    <source>
        <dbReference type="ARBA" id="ARBA00008335"/>
    </source>
</evidence>
<name>A0A1L9S6W4_9EURO</name>
<protein>
    <recommendedName>
        <fullName evidence="11">Major facilitator superfamily (MFS) profile domain-containing protein</fullName>
    </recommendedName>
</protein>
<dbReference type="AlphaFoldDB" id="A0A1L9S6W4"/>